<dbReference type="Gene3D" id="2.40.110.10">
    <property type="entry name" value="Butyryl-CoA Dehydrogenase, subunit A, domain 2"/>
    <property type="match status" value="1"/>
</dbReference>
<dbReference type="PANTHER" id="PTHR42803:SF1">
    <property type="entry name" value="BROAD-SPECIFICITY LINEAR ACYL-COA DEHYDROGENASE FADE5"/>
    <property type="match status" value="1"/>
</dbReference>
<feature type="domain" description="Acetyl-CoA dehydrogenase-like C-terminal" evidence="9">
    <location>
        <begin position="465"/>
        <end position="591"/>
    </location>
</feature>
<dbReference type="Pfam" id="PF00441">
    <property type="entry name" value="Acyl-CoA_dh_1"/>
    <property type="match status" value="1"/>
</dbReference>
<dbReference type="InterPro" id="IPR052166">
    <property type="entry name" value="Diverse_Acyl-CoA_DH"/>
</dbReference>
<protein>
    <submittedName>
        <fullName evidence="10">Acyl-CoA dehydrogenase</fullName>
        <ecNumber evidence="10">1.3.8.-</ecNumber>
    </submittedName>
</protein>
<dbReference type="InterPro" id="IPR025878">
    <property type="entry name" value="Acyl-CoA_dh-like_C_dom"/>
</dbReference>
<keyword evidence="4" id="KW-0274">FAD</keyword>
<dbReference type="InterPro" id="IPR013786">
    <property type="entry name" value="AcylCoA_DH/ox_N"/>
</dbReference>
<evidence type="ECO:0000256" key="2">
    <source>
        <dbReference type="ARBA" id="ARBA00009347"/>
    </source>
</evidence>
<dbReference type="Pfam" id="PF12806">
    <property type="entry name" value="Acyl-CoA_dh_C"/>
    <property type="match status" value="1"/>
</dbReference>
<dbReference type="Pfam" id="PF02771">
    <property type="entry name" value="Acyl-CoA_dh_N"/>
    <property type="match status" value="1"/>
</dbReference>
<dbReference type="InterPro" id="IPR009075">
    <property type="entry name" value="AcylCo_DH/oxidase_C"/>
</dbReference>
<dbReference type="SUPFAM" id="SSF47203">
    <property type="entry name" value="Acyl-CoA dehydrogenase C-terminal domain-like"/>
    <property type="match status" value="1"/>
</dbReference>
<comment type="cofactor">
    <cofactor evidence="1">
        <name>FAD</name>
        <dbReference type="ChEBI" id="CHEBI:57692"/>
    </cofactor>
</comment>
<feature type="domain" description="Acyl-CoA dehydrogenase/oxidase N-terminal" evidence="8">
    <location>
        <begin position="41"/>
        <end position="156"/>
    </location>
</feature>
<comment type="similarity">
    <text evidence="2">Belongs to the acyl-CoA dehydrogenase family.</text>
</comment>
<dbReference type="InterPro" id="IPR046373">
    <property type="entry name" value="Acyl-CoA_Oxase/DH_mid-dom_sf"/>
</dbReference>
<dbReference type="RefSeq" id="WP_379677479.1">
    <property type="nucleotide sequence ID" value="NZ_JBHLWP010000003.1"/>
</dbReference>
<evidence type="ECO:0000256" key="1">
    <source>
        <dbReference type="ARBA" id="ARBA00001974"/>
    </source>
</evidence>
<evidence type="ECO:0000259" key="7">
    <source>
        <dbReference type="Pfam" id="PF02770"/>
    </source>
</evidence>
<evidence type="ECO:0000313" key="11">
    <source>
        <dbReference type="Proteomes" id="UP001589773"/>
    </source>
</evidence>
<name>A0ABV6FCC6_9BURK</name>
<keyword evidence="3" id="KW-0285">Flavoprotein</keyword>
<dbReference type="Gene3D" id="1.20.140.10">
    <property type="entry name" value="Butyryl-CoA Dehydrogenase, subunit A, domain 3"/>
    <property type="match status" value="1"/>
</dbReference>
<dbReference type="Pfam" id="PF02770">
    <property type="entry name" value="Acyl-CoA_dh_M"/>
    <property type="match status" value="1"/>
</dbReference>
<dbReference type="SUPFAM" id="SSF56645">
    <property type="entry name" value="Acyl-CoA dehydrogenase NM domain-like"/>
    <property type="match status" value="1"/>
</dbReference>
<evidence type="ECO:0000259" key="6">
    <source>
        <dbReference type="Pfam" id="PF00441"/>
    </source>
</evidence>
<evidence type="ECO:0000256" key="4">
    <source>
        <dbReference type="ARBA" id="ARBA00022827"/>
    </source>
</evidence>
<evidence type="ECO:0000259" key="9">
    <source>
        <dbReference type="Pfam" id="PF12806"/>
    </source>
</evidence>
<gene>
    <name evidence="10" type="ORF">ACFFJK_02335</name>
</gene>
<dbReference type="InterPro" id="IPR009100">
    <property type="entry name" value="AcylCoA_DH/oxidase_NM_dom_sf"/>
</dbReference>
<dbReference type="EMBL" id="JBHLWP010000003">
    <property type="protein sequence ID" value="MFC0250715.1"/>
    <property type="molecule type" value="Genomic_DNA"/>
</dbReference>
<dbReference type="Gene3D" id="1.10.540.10">
    <property type="entry name" value="Acyl-CoA dehydrogenase/oxidase, N-terminal domain"/>
    <property type="match status" value="1"/>
</dbReference>
<accession>A0ABV6FCC6</accession>
<evidence type="ECO:0000256" key="3">
    <source>
        <dbReference type="ARBA" id="ARBA00022630"/>
    </source>
</evidence>
<dbReference type="Proteomes" id="UP001589773">
    <property type="component" value="Unassembled WGS sequence"/>
</dbReference>
<evidence type="ECO:0000313" key="10">
    <source>
        <dbReference type="EMBL" id="MFC0250715.1"/>
    </source>
</evidence>
<sequence length="596" mass="63551">MSYQAPLKDMEFVLNELANLHEINQLPGCEDATSDTVSAVLEESAKFCGEVIAPLNHLGDKEPSHWRDGSVTTSKGFRDAFRAFAEGGWQGIQHPSEFGGQGLPKLVATPCMEMLHAANLSFALAPLLTDGAIEALLTAGSSEQKKLFLEPLISGKWTGTMNLTEPQAGSDLAAVRTRAEPQGDGTYKIFGTKIFITYGEHDMAENIIHLVLARTPDAPAGVKGISLFIVPKFLVNADGSLGERNDAHCVSIEHKLGIKASPTAVLQFGDHGGAIGTLVGEENRGLEYMFIMMNAARFGVGMQGVGLAERAYQQAVAFAKDRIQSREVAGSPGPVAIINHPDVRRMLMSMRSQTEAARALAYVGAGLSDIAHSHAIEATRKANLSVYEYLVPIIKGWSTEMSENVARDGVQVHGGMGFIEETGAAQHYRDAKILTIYEGTTAIQANDLVGRKTVRDGGAVAKSLIEQVRATEAQLAEVQGEEFAAIRRQLALGSTALEEVVDFVVANAKSDVRAVFAGSVLYLKLAGIVLGGWQMARAALVAQKKLASGEGDASFLRAKIATARFFADHVLSSAPGLRTAIVEGAPGVLALEVDQF</sequence>
<keyword evidence="11" id="KW-1185">Reference proteome</keyword>
<organism evidence="10 11">
    <name type="scientific">Massilia consociata</name>
    <dbReference type="NCBI Taxonomy" id="760117"/>
    <lineage>
        <taxon>Bacteria</taxon>
        <taxon>Pseudomonadati</taxon>
        <taxon>Pseudomonadota</taxon>
        <taxon>Betaproteobacteria</taxon>
        <taxon>Burkholderiales</taxon>
        <taxon>Oxalobacteraceae</taxon>
        <taxon>Telluria group</taxon>
        <taxon>Massilia</taxon>
    </lineage>
</organism>
<evidence type="ECO:0000259" key="8">
    <source>
        <dbReference type="Pfam" id="PF02771"/>
    </source>
</evidence>
<dbReference type="InterPro" id="IPR037069">
    <property type="entry name" value="AcylCoA_DH/ox_N_sf"/>
</dbReference>
<feature type="domain" description="Acyl-CoA oxidase/dehydrogenase middle" evidence="7">
    <location>
        <begin position="161"/>
        <end position="269"/>
    </location>
</feature>
<reference evidence="10 11" key="1">
    <citation type="submission" date="2024-09" db="EMBL/GenBank/DDBJ databases">
        <authorList>
            <person name="Sun Q."/>
            <person name="Mori K."/>
        </authorList>
    </citation>
    <scope>NUCLEOTIDE SEQUENCE [LARGE SCALE GENOMIC DNA]</scope>
    <source>
        <strain evidence="10 11">CCM 7792</strain>
    </source>
</reference>
<keyword evidence="5 10" id="KW-0560">Oxidoreductase</keyword>
<dbReference type="PANTHER" id="PTHR42803">
    <property type="entry name" value="ACYL-COA DEHYDROGENASE"/>
    <property type="match status" value="1"/>
</dbReference>
<comment type="caution">
    <text evidence="10">The sequence shown here is derived from an EMBL/GenBank/DDBJ whole genome shotgun (WGS) entry which is preliminary data.</text>
</comment>
<dbReference type="InterPro" id="IPR006091">
    <property type="entry name" value="Acyl-CoA_Oxase/DH_mid-dom"/>
</dbReference>
<dbReference type="EC" id="1.3.8.-" evidence="10"/>
<dbReference type="InterPro" id="IPR036250">
    <property type="entry name" value="AcylCo_DH-like_C"/>
</dbReference>
<dbReference type="GO" id="GO:0016491">
    <property type="term" value="F:oxidoreductase activity"/>
    <property type="evidence" value="ECO:0007669"/>
    <property type="project" value="UniProtKB-KW"/>
</dbReference>
<evidence type="ECO:0000256" key="5">
    <source>
        <dbReference type="ARBA" id="ARBA00023002"/>
    </source>
</evidence>
<proteinExistence type="inferred from homology"/>
<feature type="domain" description="Acyl-CoA dehydrogenase/oxidase C-terminal" evidence="6">
    <location>
        <begin position="283"/>
        <end position="448"/>
    </location>
</feature>